<protein>
    <submittedName>
        <fullName evidence="3">VOC family protein</fullName>
    </submittedName>
</protein>
<comment type="caution">
    <text evidence="3">The sequence shown here is derived from an EMBL/GenBank/DDBJ whole genome shotgun (WGS) entry which is preliminary data.</text>
</comment>
<name>A0ABW7MRG2_9FLAO</name>
<evidence type="ECO:0000313" key="4">
    <source>
        <dbReference type="Proteomes" id="UP001610104"/>
    </source>
</evidence>
<dbReference type="Gene3D" id="3.10.180.10">
    <property type="entry name" value="2,3-Dihydroxybiphenyl 1,2-Dioxygenase, domain 1"/>
    <property type="match status" value="1"/>
</dbReference>
<dbReference type="RefSeq" id="WP_395438619.1">
    <property type="nucleotide sequence ID" value="NZ_JBAWKC010000003.1"/>
</dbReference>
<dbReference type="SUPFAM" id="SSF54593">
    <property type="entry name" value="Glyoxalase/Bleomycin resistance protein/Dihydroxybiphenyl dioxygenase"/>
    <property type="match status" value="1"/>
</dbReference>
<dbReference type="EMBL" id="JBAWKC010000003">
    <property type="protein sequence ID" value="MFH6769387.1"/>
    <property type="molecule type" value="Genomic_DNA"/>
</dbReference>
<dbReference type="PANTHER" id="PTHR47802">
    <property type="entry name" value="GLYOXALASE FAMILY PROTEIN, EXPRESSED"/>
    <property type="match status" value="1"/>
</dbReference>
<keyword evidence="1" id="KW-0732">Signal</keyword>
<feature type="domain" description="VOC" evidence="2">
    <location>
        <begin position="28"/>
        <end position="149"/>
    </location>
</feature>
<dbReference type="Proteomes" id="UP001610104">
    <property type="component" value="Unassembled WGS sequence"/>
</dbReference>
<feature type="chain" id="PRO_5045105452" evidence="1">
    <location>
        <begin position="20"/>
        <end position="151"/>
    </location>
</feature>
<reference evidence="3 4" key="1">
    <citation type="submission" date="2024-02" db="EMBL/GenBank/DDBJ databases">
        <title>A Gaetbulibacter species isolated from tidal flats and genomic insights of their niches.</title>
        <authorList>
            <person name="Ye Y."/>
        </authorList>
    </citation>
    <scope>NUCLEOTIDE SEQUENCE [LARGE SCALE GENOMIC DNA]</scope>
    <source>
        <strain evidence="3 4">KEM-8</strain>
    </source>
</reference>
<dbReference type="PANTHER" id="PTHR47802:SF1">
    <property type="entry name" value="GLYOXALASE FAMILY PROTEIN, EXPRESSED"/>
    <property type="match status" value="1"/>
</dbReference>
<feature type="signal peptide" evidence="1">
    <location>
        <begin position="1"/>
        <end position="19"/>
    </location>
</feature>
<dbReference type="PROSITE" id="PS51819">
    <property type="entry name" value="VOC"/>
    <property type="match status" value="1"/>
</dbReference>
<keyword evidence="4" id="KW-1185">Reference proteome</keyword>
<proteinExistence type="predicted"/>
<dbReference type="InterPro" id="IPR004360">
    <property type="entry name" value="Glyas_Fos-R_dOase_dom"/>
</dbReference>
<sequence length="151" mass="17327">MRKIFVFLILLTSSSKAFCQSEDQFQVKLNHIALSVQNVDKAAEFYKNVLNLNEITNRTKMEGIRWFSLGDGKELHLISIVKEPVTLNKAVHFALSTSNFDVFLKKVQAMEITYSDWPGALNKVTHRADGIKQIYIQDTDGYWIEINSVEQ</sequence>
<dbReference type="Pfam" id="PF00903">
    <property type="entry name" value="Glyoxalase"/>
    <property type="match status" value="1"/>
</dbReference>
<gene>
    <name evidence="3" type="ORF">V8G56_11605</name>
</gene>
<accession>A0ABW7MRG2</accession>
<evidence type="ECO:0000256" key="1">
    <source>
        <dbReference type="SAM" id="SignalP"/>
    </source>
</evidence>
<dbReference type="InterPro" id="IPR029068">
    <property type="entry name" value="Glyas_Bleomycin-R_OHBP_Dase"/>
</dbReference>
<organism evidence="3 4">
    <name type="scientific">Gaetbulibacter aquiaggeris</name>
    <dbReference type="NCBI Taxonomy" id="1735373"/>
    <lineage>
        <taxon>Bacteria</taxon>
        <taxon>Pseudomonadati</taxon>
        <taxon>Bacteroidota</taxon>
        <taxon>Flavobacteriia</taxon>
        <taxon>Flavobacteriales</taxon>
        <taxon>Flavobacteriaceae</taxon>
        <taxon>Gaetbulibacter</taxon>
    </lineage>
</organism>
<evidence type="ECO:0000313" key="3">
    <source>
        <dbReference type="EMBL" id="MFH6769387.1"/>
    </source>
</evidence>
<evidence type="ECO:0000259" key="2">
    <source>
        <dbReference type="PROSITE" id="PS51819"/>
    </source>
</evidence>
<dbReference type="InterPro" id="IPR037523">
    <property type="entry name" value="VOC_core"/>
</dbReference>